<dbReference type="GO" id="GO:0032784">
    <property type="term" value="P:regulation of DNA-templated transcription elongation"/>
    <property type="evidence" value="ECO:0007669"/>
    <property type="project" value="InterPro"/>
</dbReference>
<dbReference type="PANTHER" id="PTHR30437">
    <property type="entry name" value="TRANSCRIPTION ELONGATION FACTOR GREA"/>
    <property type="match status" value="1"/>
</dbReference>
<dbReference type="eggNOG" id="COG0782">
    <property type="taxonomic scope" value="Bacteria"/>
</dbReference>
<comment type="caution">
    <text evidence="2">The sequence shown here is derived from an EMBL/GenBank/DDBJ whole genome shotgun (WGS) entry which is preliminary data.</text>
</comment>
<keyword evidence="3" id="KW-1185">Reference proteome</keyword>
<dbReference type="EMBL" id="AORV01000056">
    <property type="protein sequence ID" value="EMS70332.1"/>
    <property type="molecule type" value="Genomic_DNA"/>
</dbReference>
<reference evidence="2 3" key="1">
    <citation type="journal article" date="2013" name="Genome Announc.">
        <title>Draft Genome Sequence of the Cellulolytic, Mesophilic, Anaerobic Bacterium Clostridium termitidis Strain CT1112 (DSM 5398).</title>
        <authorList>
            <person name="Lal S."/>
            <person name="Ramachandran U."/>
            <person name="Zhang X."/>
            <person name="Munir R."/>
            <person name="Sparling R."/>
            <person name="Levin D.B."/>
        </authorList>
    </citation>
    <scope>NUCLEOTIDE SEQUENCE [LARGE SCALE GENOMIC DNA]</scope>
    <source>
        <strain evidence="2 3">CT1112</strain>
    </source>
</reference>
<sequence length="147" mass="16996">MTEKLKLNTPAYEKLLAHLVDFEERRTQIVDLYFPEFNKHRKEFEELLDNYLSAVDTIVKNVVLSDETNNDFPFVCLNSEVEVEDVEEQETYSYRLVVPETGRTEGNCITILSPMGKALLCRKEGAVVSVNTPSGVYRYRIKSIKLR</sequence>
<dbReference type="GO" id="GO:0006354">
    <property type="term" value="P:DNA-templated transcription elongation"/>
    <property type="evidence" value="ECO:0007669"/>
    <property type="project" value="TreeGrafter"/>
</dbReference>
<feature type="domain" description="Transcription elongation factor GreA/GreB C-terminal" evidence="1">
    <location>
        <begin position="75"/>
        <end position="145"/>
    </location>
</feature>
<keyword evidence="2" id="KW-0648">Protein biosynthesis</keyword>
<dbReference type="InterPro" id="IPR023459">
    <property type="entry name" value="Tscrpt_elong_fac_GreA/B_fam"/>
</dbReference>
<proteinExistence type="predicted"/>
<protein>
    <submittedName>
        <fullName evidence="2">Transcription elongation factor</fullName>
    </submittedName>
</protein>
<dbReference type="GO" id="GO:0003746">
    <property type="term" value="F:translation elongation factor activity"/>
    <property type="evidence" value="ECO:0007669"/>
    <property type="project" value="UniProtKB-KW"/>
</dbReference>
<name>S0FGQ3_RUMCE</name>
<evidence type="ECO:0000313" key="3">
    <source>
        <dbReference type="Proteomes" id="UP000014155"/>
    </source>
</evidence>
<dbReference type="STRING" id="1195236.CTER_3915"/>
<dbReference type="GO" id="GO:0070063">
    <property type="term" value="F:RNA polymerase binding"/>
    <property type="evidence" value="ECO:0007669"/>
    <property type="project" value="InterPro"/>
</dbReference>
<dbReference type="Proteomes" id="UP000014155">
    <property type="component" value="Unassembled WGS sequence"/>
</dbReference>
<dbReference type="SUPFAM" id="SSF54534">
    <property type="entry name" value="FKBP-like"/>
    <property type="match status" value="1"/>
</dbReference>
<dbReference type="AlphaFoldDB" id="S0FGQ3"/>
<gene>
    <name evidence="2" type="ORF">CTER_3915</name>
</gene>
<accession>S0FGQ3</accession>
<dbReference type="Gene3D" id="3.10.50.30">
    <property type="entry name" value="Transcription elongation factor, GreA/GreB, C-terminal domain"/>
    <property type="match status" value="1"/>
</dbReference>
<dbReference type="InterPro" id="IPR001437">
    <property type="entry name" value="Tscrpt_elong_fac_GreA/B_C"/>
</dbReference>
<organism evidence="2 3">
    <name type="scientific">Ruminiclostridium cellobioparum subsp. termitidis CT1112</name>
    <dbReference type="NCBI Taxonomy" id="1195236"/>
    <lineage>
        <taxon>Bacteria</taxon>
        <taxon>Bacillati</taxon>
        <taxon>Bacillota</taxon>
        <taxon>Clostridia</taxon>
        <taxon>Eubacteriales</taxon>
        <taxon>Oscillospiraceae</taxon>
        <taxon>Ruminiclostridium</taxon>
    </lineage>
</organism>
<dbReference type="RefSeq" id="WP_004628565.1">
    <property type="nucleotide sequence ID" value="NZ_AORV01000056.1"/>
</dbReference>
<dbReference type="GO" id="GO:0003677">
    <property type="term" value="F:DNA binding"/>
    <property type="evidence" value="ECO:0007669"/>
    <property type="project" value="InterPro"/>
</dbReference>
<dbReference type="PATRIC" id="fig|1195236.3.peg.4127"/>
<evidence type="ECO:0000313" key="2">
    <source>
        <dbReference type="EMBL" id="EMS70332.1"/>
    </source>
</evidence>
<evidence type="ECO:0000259" key="1">
    <source>
        <dbReference type="Pfam" id="PF01272"/>
    </source>
</evidence>
<keyword evidence="2" id="KW-0251">Elongation factor</keyword>
<dbReference type="Pfam" id="PF01272">
    <property type="entry name" value="GreA_GreB"/>
    <property type="match status" value="1"/>
</dbReference>
<dbReference type="InterPro" id="IPR036953">
    <property type="entry name" value="GreA/GreB_C_sf"/>
</dbReference>
<dbReference type="PANTHER" id="PTHR30437:SF4">
    <property type="entry name" value="TRANSCRIPTION ELONGATION FACTOR GREA"/>
    <property type="match status" value="1"/>
</dbReference>